<evidence type="ECO:0000313" key="4">
    <source>
        <dbReference type="Proteomes" id="UP000002754"/>
    </source>
</evidence>
<keyword evidence="4" id="KW-1185">Reference proteome</keyword>
<protein>
    <submittedName>
        <fullName evidence="2">Uncharacterized protein</fullName>
    </submittedName>
</protein>
<proteinExistence type="predicted"/>
<dbReference type="EMBL" id="JALP01000253">
    <property type="protein sequence ID" value="THG89226.1"/>
    <property type="molecule type" value="Genomic_DNA"/>
</dbReference>
<evidence type="ECO:0000313" key="2">
    <source>
        <dbReference type="EMBL" id="KGA95635.1"/>
    </source>
</evidence>
<name>A0A094XA30_ALKAL</name>
<feature type="chain" id="PRO_5035986172" evidence="1">
    <location>
        <begin position="25"/>
        <end position="133"/>
    </location>
</feature>
<feature type="signal peptide" evidence="1">
    <location>
        <begin position="1"/>
        <end position="24"/>
    </location>
</feature>
<dbReference type="OrthoDB" id="2886745at2"/>
<dbReference type="eggNOG" id="ENOG5030D4H">
    <property type="taxonomic scope" value="Bacteria"/>
</dbReference>
<comment type="caution">
    <text evidence="2">The sequence shown here is derived from an EMBL/GenBank/DDBJ whole genome shotgun (WGS) entry which is preliminary data.</text>
</comment>
<dbReference type="RefSeq" id="WP_003323449.1">
    <property type="nucleotide sequence ID" value="NZ_ALPT02000119.1"/>
</dbReference>
<dbReference type="Proteomes" id="UP000297014">
    <property type="component" value="Unassembled WGS sequence"/>
</dbReference>
<organism evidence="2 4">
    <name type="scientific">Alkalihalobacillus alcalophilus ATCC 27647 = CGMCC 1.3604</name>
    <dbReference type="NCBI Taxonomy" id="1218173"/>
    <lineage>
        <taxon>Bacteria</taxon>
        <taxon>Bacillati</taxon>
        <taxon>Bacillota</taxon>
        <taxon>Bacilli</taxon>
        <taxon>Bacillales</taxon>
        <taxon>Bacillaceae</taxon>
        <taxon>Alkalihalobacillus</taxon>
    </lineage>
</organism>
<sequence>MARKIGFILFSCLLLFIGAQMAEAKVSGTELMTAYSVRISILNDGTEYEWEYDSPNHYEYEEGNYVIKGKKAKKEVDAMVQLLHLHPKAKMEEMVEVLQKRYKQLEKVDIRFMSEESKLFTWTWNSQLEKELK</sequence>
<keyword evidence="1" id="KW-0732">Signal</keyword>
<dbReference type="STRING" id="1218173.BALCAV_0221270"/>
<dbReference type="AlphaFoldDB" id="A0A094XA30"/>
<accession>A0A094XA30</accession>
<reference evidence="3 5" key="2">
    <citation type="submission" date="2014-01" db="EMBL/GenBank/DDBJ databases">
        <title>Draft genome sequencing of Bacillus alcalophilus CGMCC 1.3604.</title>
        <authorList>
            <person name="Yang J."/>
            <person name="Diao L."/>
            <person name="Yang S."/>
        </authorList>
    </citation>
    <scope>NUCLEOTIDE SEQUENCE [LARGE SCALE GENOMIC DNA]</scope>
    <source>
        <strain evidence="3 5">CGMCC 1.3604</strain>
    </source>
</reference>
<dbReference type="EMBL" id="ALPT02000119">
    <property type="protein sequence ID" value="KGA95635.1"/>
    <property type="molecule type" value="Genomic_DNA"/>
</dbReference>
<dbReference type="Proteomes" id="UP000002754">
    <property type="component" value="Unassembled WGS sequence"/>
</dbReference>
<evidence type="ECO:0000256" key="1">
    <source>
        <dbReference type="SAM" id="SignalP"/>
    </source>
</evidence>
<evidence type="ECO:0000313" key="3">
    <source>
        <dbReference type="EMBL" id="THG89226.1"/>
    </source>
</evidence>
<reference evidence="2 4" key="1">
    <citation type="journal article" date="2014" name="Genome Announc.">
        <title>Draft Genome Sequence of Bacillus alcalophilus AV1934, a Classic Alkaliphile Isolated from Human Feces in 1934.</title>
        <authorList>
            <person name="Attie O."/>
            <person name="Jayaprakash A."/>
            <person name="Shah H."/>
            <person name="Paulsen I.T."/>
            <person name="Morino M."/>
            <person name="Takahashi Y."/>
            <person name="Narumi I."/>
            <person name="Sachidanandam R."/>
            <person name="Satoh K."/>
            <person name="Ito M."/>
            <person name="Krulwich T.A."/>
        </authorList>
    </citation>
    <scope>NUCLEOTIDE SEQUENCE [LARGE SCALE GENOMIC DNA]</scope>
    <source>
        <strain evidence="2 4">AV1934</strain>
    </source>
</reference>
<gene>
    <name evidence="3" type="ORF">AJ85_18900</name>
    <name evidence="2" type="ORF">BALCAV_0221270</name>
</gene>
<evidence type="ECO:0000313" key="5">
    <source>
        <dbReference type="Proteomes" id="UP000297014"/>
    </source>
</evidence>